<dbReference type="Gene3D" id="3.30.200.20">
    <property type="entry name" value="Phosphorylase Kinase, domain 1"/>
    <property type="match status" value="1"/>
</dbReference>
<feature type="compositionally biased region" description="Polar residues" evidence="14">
    <location>
        <begin position="292"/>
        <end position="348"/>
    </location>
</feature>
<dbReference type="InterPro" id="IPR037770">
    <property type="entry name" value="CDK7"/>
</dbReference>
<dbReference type="SMART" id="SM00547">
    <property type="entry name" value="ZnF_RBZ"/>
    <property type="match status" value="2"/>
</dbReference>
<evidence type="ECO:0000256" key="13">
    <source>
        <dbReference type="PIRSR" id="PIRSR637770-2"/>
    </source>
</evidence>
<evidence type="ECO:0000256" key="8">
    <source>
        <dbReference type="ARBA" id="ARBA00022771"/>
    </source>
</evidence>
<dbReference type="EMBL" id="MLYV02000860">
    <property type="protein sequence ID" value="PSR76144.1"/>
    <property type="molecule type" value="Genomic_DNA"/>
</dbReference>
<feature type="compositionally biased region" description="Polar residues" evidence="14">
    <location>
        <begin position="547"/>
        <end position="557"/>
    </location>
</feature>
<keyword evidence="7 13" id="KW-0547">Nucleotide-binding</keyword>
<dbReference type="GO" id="GO:0008353">
    <property type="term" value="F:RNA polymerase II CTD heptapeptide repeat kinase activity"/>
    <property type="evidence" value="ECO:0007669"/>
    <property type="project" value="UniProtKB-EC"/>
</dbReference>
<dbReference type="SUPFAM" id="SSF56112">
    <property type="entry name" value="Protein kinase-like (PK-like)"/>
    <property type="match status" value="1"/>
</dbReference>
<dbReference type="PROSITE" id="PS00108">
    <property type="entry name" value="PROTEIN_KINASE_ST"/>
    <property type="match status" value="1"/>
</dbReference>
<evidence type="ECO:0000256" key="14">
    <source>
        <dbReference type="SAM" id="MobiDB-lite"/>
    </source>
</evidence>
<feature type="compositionally biased region" description="Polar residues" evidence="14">
    <location>
        <begin position="579"/>
        <end position="589"/>
    </location>
</feature>
<accession>A0A2R6NT45</accession>
<evidence type="ECO:0000256" key="12">
    <source>
        <dbReference type="PIRSR" id="PIRSR637770-1"/>
    </source>
</evidence>
<dbReference type="GO" id="GO:0032968">
    <property type="term" value="P:positive regulation of transcription elongation by RNA polymerase II"/>
    <property type="evidence" value="ECO:0007669"/>
    <property type="project" value="UniProtKB-ARBA"/>
</dbReference>
<evidence type="ECO:0000256" key="7">
    <source>
        <dbReference type="ARBA" id="ARBA00022741"/>
    </source>
</evidence>
<feature type="compositionally biased region" description="Polar residues" evidence="14">
    <location>
        <begin position="598"/>
        <end position="607"/>
    </location>
</feature>
<dbReference type="OrthoDB" id="1732493at2759"/>
<feature type="compositionally biased region" description="Low complexity" evidence="14">
    <location>
        <begin position="194"/>
        <end position="208"/>
    </location>
</feature>
<comment type="similarity">
    <text evidence="1">Belongs to the protein kinase superfamily. CMGC Ser/Thr protein kinase family. CDC2/CDKX subfamily.</text>
</comment>
<feature type="compositionally biased region" description="Low complexity" evidence="14">
    <location>
        <begin position="411"/>
        <end position="420"/>
    </location>
</feature>
<organism evidence="16 17">
    <name type="scientific">Hermanssonia centrifuga</name>
    <dbReference type="NCBI Taxonomy" id="98765"/>
    <lineage>
        <taxon>Eukaryota</taxon>
        <taxon>Fungi</taxon>
        <taxon>Dikarya</taxon>
        <taxon>Basidiomycota</taxon>
        <taxon>Agaricomycotina</taxon>
        <taxon>Agaricomycetes</taxon>
        <taxon>Polyporales</taxon>
        <taxon>Meruliaceae</taxon>
        <taxon>Hermanssonia</taxon>
    </lineage>
</organism>
<dbReference type="GO" id="GO:0005737">
    <property type="term" value="C:cytoplasm"/>
    <property type="evidence" value="ECO:0007669"/>
    <property type="project" value="TreeGrafter"/>
</dbReference>
<evidence type="ECO:0000256" key="1">
    <source>
        <dbReference type="ARBA" id="ARBA00006485"/>
    </source>
</evidence>
<dbReference type="GO" id="GO:0070985">
    <property type="term" value="C:transcription factor TFIIK complex"/>
    <property type="evidence" value="ECO:0007669"/>
    <property type="project" value="InterPro"/>
</dbReference>
<feature type="region of interest" description="Disordered" evidence="14">
    <location>
        <begin position="1158"/>
        <end position="1198"/>
    </location>
</feature>
<dbReference type="AlphaFoldDB" id="A0A2R6NT45"/>
<dbReference type="InterPro" id="IPR001876">
    <property type="entry name" value="Znf_RanBP2"/>
</dbReference>
<evidence type="ECO:0000256" key="6">
    <source>
        <dbReference type="ARBA" id="ARBA00022723"/>
    </source>
</evidence>
<dbReference type="InterPro" id="IPR050108">
    <property type="entry name" value="CDK"/>
</dbReference>
<feature type="active site" description="Proton acceptor" evidence="12">
    <location>
        <position position="953"/>
    </location>
</feature>
<evidence type="ECO:0000313" key="17">
    <source>
        <dbReference type="Proteomes" id="UP000186601"/>
    </source>
</evidence>
<dbReference type="SMART" id="SM00220">
    <property type="entry name" value="S_TKc"/>
    <property type="match status" value="1"/>
</dbReference>
<keyword evidence="3" id="KW-0723">Serine/threonine-protein kinase</keyword>
<dbReference type="CDD" id="cd07841">
    <property type="entry name" value="STKc_CDK7"/>
    <property type="match status" value="1"/>
</dbReference>
<keyword evidence="11 13" id="KW-0067">ATP-binding</keyword>
<feature type="compositionally biased region" description="Basic and acidic residues" evidence="14">
    <location>
        <begin position="482"/>
        <end position="493"/>
    </location>
</feature>
<keyword evidence="6" id="KW-0479">Metal-binding</keyword>
<dbReference type="Pfam" id="PF00069">
    <property type="entry name" value="Pkinase"/>
    <property type="match status" value="1"/>
</dbReference>
<dbReference type="EC" id="2.7.11.23" evidence="2"/>
<evidence type="ECO:0000256" key="10">
    <source>
        <dbReference type="ARBA" id="ARBA00022833"/>
    </source>
</evidence>
<dbReference type="InterPro" id="IPR000719">
    <property type="entry name" value="Prot_kinase_dom"/>
</dbReference>
<dbReference type="Gene3D" id="4.10.1060.10">
    <property type="entry name" value="Zinc finger, RanBP2-type"/>
    <property type="match status" value="2"/>
</dbReference>
<feature type="region of interest" description="Disordered" evidence="14">
    <location>
        <begin position="171"/>
        <end position="687"/>
    </location>
</feature>
<dbReference type="GO" id="GO:0008270">
    <property type="term" value="F:zinc ion binding"/>
    <property type="evidence" value="ECO:0007669"/>
    <property type="project" value="UniProtKB-KW"/>
</dbReference>
<protein>
    <recommendedName>
        <fullName evidence="2">[RNA-polymerase]-subunit kinase</fullName>
        <ecNumber evidence="2">2.7.11.23</ecNumber>
    </recommendedName>
</protein>
<keyword evidence="5" id="KW-0808">Transferase</keyword>
<dbReference type="GO" id="GO:0005524">
    <property type="term" value="F:ATP binding"/>
    <property type="evidence" value="ECO:0007669"/>
    <property type="project" value="UniProtKB-KW"/>
</dbReference>
<feature type="compositionally biased region" description="Polar residues" evidence="14">
    <location>
        <begin position="245"/>
        <end position="261"/>
    </location>
</feature>
<dbReference type="Proteomes" id="UP000186601">
    <property type="component" value="Unassembled WGS sequence"/>
</dbReference>
<keyword evidence="10" id="KW-0862">Zinc</keyword>
<evidence type="ECO:0000256" key="2">
    <source>
        <dbReference type="ARBA" id="ARBA00012409"/>
    </source>
</evidence>
<proteinExistence type="inferred from homology"/>
<feature type="region of interest" description="Disordered" evidence="14">
    <location>
        <begin position="86"/>
        <end position="139"/>
    </location>
</feature>
<dbReference type="InterPro" id="IPR011009">
    <property type="entry name" value="Kinase-like_dom_sf"/>
</dbReference>
<dbReference type="PANTHER" id="PTHR24056">
    <property type="entry name" value="CELL DIVISION PROTEIN KINASE"/>
    <property type="match status" value="1"/>
</dbReference>
<feature type="compositionally biased region" description="Low complexity" evidence="14">
    <location>
        <begin position="279"/>
        <end position="291"/>
    </location>
</feature>
<feature type="binding site" evidence="13">
    <location>
        <position position="860"/>
    </location>
    <ligand>
        <name>ATP</name>
        <dbReference type="ChEBI" id="CHEBI:30616"/>
    </ligand>
</feature>
<evidence type="ECO:0000256" key="11">
    <source>
        <dbReference type="ARBA" id="ARBA00022840"/>
    </source>
</evidence>
<gene>
    <name evidence="16" type="ORF">PHLCEN_2v8642</name>
</gene>
<evidence type="ECO:0000256" key="9">
    <source>
        <dbReference type="ARBA" id="ARBA00022777"/>
    </source>
</evidence>
<evidence type="ECO:0000259" key="15">
    <source>
        <dbReference type="PROSITE" id="PS50011"/>
    </source>
</evidence>
<feature type="compositionally biased region" description="Low complexity" evidence="14">
    <location>
        <begin position="671"/>
        <end position="683"/>
    </location>
</feature>
<dbReference type="Gene3D" id="1.10.510.10">
    <property type="entry name" value="Transferase(Phosphotransferase) domain 1"/>
    <property type="match status" value="1"/>
</dbReference>
<feature type="compositionally biased region" description="Basic and acidic residues" evidence="14">
    <location>
        <begin position="634"/>
        <end position="655"/>
    </location>
</feature>
<evidence type="ECO:0000313" key="16">
    <source>
        <dbReference type="EMBL" id="PSR76144.1"/>
    </source>
</evidence>
<feature type="domain" description="Protein kinase" evidence="15">
    <location>
        <begin position="820"/>
        <end position="1128"/>
    </location>
</feature>
<reference evidence="16 17" key="1">
    <citation type="submission" date="2018-02" db="EMBL/GenBank/DDBJ databases">
        <title>Genome sequence of the basidiomycete white-rot fungus Phlebia centrifuga.</title>
        <authorList>
            <person name="Granchi Z."/>
            <person name="Peng M."/>
            <person name="de Vries R.P."/>
            <person name="Hilden K."/>
            <person name="Makela M.R."/>
            <person name="Grigoriev I."/>
            <person name="Riley R."/>
        </authorList>
    </citation>
    <scope>NUCLEOTIDE SEQUENCE [LARGE SCALE GENOMIC DNA]</scope>
    <source>
        <strain evidence="16 17">FBCC195</strain>
    </source>
</reference>
<dbReference type="PROSITE" id="PS50011">
    <property type="entry name" value="PROTEIN_KINASE_DOM"/>
    <property type="match status" value="1"/>
</dbReference>
<dbReference type="GO" id="GO:0004693">
    <property type="term" value="F:cyclin-dependent protein serine/threonine kinase activity"/>
    <property type="evidence" value="ECO:0007669"/>
    <property type="project" value="TreeGrafter"/>
</dbReference>
<feature type="region of interest" description="Disordered" evidence="14">
    <location>
        <begin position="1"/>
        <end position="32"/>
    </location>
</feature>
<feature type="compositionally biased region" description="Polar residues" evidence="14">
    <location>
        <begin position="367"/>
        <end position="379"/>
    </location>
</feature>
<dbReference type="FunFam" id="1.10.510.10:FF:000097">
    <property type="entry name" value="Putative cyclin-dependent kinase 7"/>
    <property type="match status" value="1"/>
</dbReference>
<dbReference type="PANTHER" id="PTHR24056:SF0">
    <property type="entry name" value="CYCLIN-DEPENDENT KINASE 7"/>
    <property type="match status" value="1"/>
</dbReference>
<dbReference type="InterPro" id="IPR008271">
    <property type="entry name" value="Ser/Thr_kinase_AS"/>
</dbReference>
<dbReference type="STRING" id="98765.A0A2R6NT45"/>
<keyword evidence="8" id="KW-0863">Zinc-finger</keyword>
<feature type="compositionally biased region" description="Pro residues" evidence="14">
    <location>
        <begin position="98"/>
        <end position="117"/>
    </location>
</feature>
<evidence type="ECO:0000256" key="4">
    <source>
        <dbReference type="ARBA" id="ARBA00022553"/>
    </source>
</evidence>
<evidence type="ECO:0000256" key="3">
    <source>
        <dbReference type="ARBA" id="ARBA00022527"/>
    </source>
</evidence>
<feature type="compositionally biased region" description="Polar residues" evidence="14">
    <location>
        <begin position="510"/>
        <end position="527"/>
    </location>
</feature>
<evidence type="ECO:0000256" key="5">
    <source>
        <dbReference type="ARBA" id="ARBA00022679"/>
    </source>
</evidence>
<keyword evidence="17" id="KW-1185">Reference proteome</keyword>
<sequence>MLERTSLSRRAQRSRAASPYPSTRPIKRASQESKTSFWIFPSIWNIFKGHTRSYLDEEAIDVDPNPAAQALGERMRDFEAAQAIMPTPPFINGQPNPAVQPPPRRVPSPPPPPPPPLAESAPNRLSTTPPGQDRPSATRNLETVTAFLNEKQGQRLNKIEYAGIVSLLQESVDDEDKPVPFRFSSSPSTPGPEAPMFAFGSSSASAPSLGNNTSDGEKKAPKMLSKNPNGRYKWMGGGSSKVKNRFQSPNFGPSRSQSSIKLSPEKPTTDSKRRRVGETAQASTSQRSTAAPNSSGTTSSPVANGASSSRPSNGKAPAQSSSVPFPNGSQSSSNLPKANGASSTTRLRTNGLKPTAPAVPSPLRQAWGQSDAASTSASKPTRAANVMAELIKEASPPNKPAFFNPYQAASPVPMKPVVKKPLPPRRRAKAGVDSASATTAEKKIAEQHIAPQPPKERKVEPQLSPQKIIEATVPKGAKRFRPPPDLEKQKPEAVVEPPALRRSTRLRSPDASSGSAQPFSLGTTRQPTVVIEEVEDDDQPSPKKQKTANGARSSISPPSRYAVTIEEVDDVDMPLASRPVSSRPMQPSQIIEPEETAPSASTPSLNTGLAAKPPLGPKSSIPKAPSKLRYSFQVDRDEKAMDQDEEKPKEEEKKPMLAGKGLPSSLGVPRSEAPAPKESPAPKTAEEVKEMVKAIPVNKLPTYSFDLPMSSPGAGPSTLKARDVARTSPVSSLPTYDLTAPAVAPPTLAPSAPASIGFNWSAAGIKKPAAPAGDSWTCGTCALLNSADAKDKCSVCESPRVTAPAPPKSTGFNWAAAGMRAPAPPTGTWTCKTCMLTNPVDKDKCMVWREVSTGRKVAIKKIKVGQFKDGLDMSAIREVKYLRELKHQNVIELLDVFSSKTNLNLVLEFLDTDLELVIKDRSLVFLPADIKAWMAMTFRGLEFCHRNWILHRDLKPNNLLIAADGQLKLADFGLARDFADPGYKMTCQVITRWYRPPELLFGCRYYSTAVDIWSVGCIFAELMLRTPYLPGESDMDQLKTTFRALGTPTEDDWPGHTKLPDYVPVGQFPKTPLRDLFTAATPDCLNLLSKCLIYDPRKRISAKDVSSASSLPKRYSSRMTQALYHPYFSAHPYPSHPSKLPKPVKKASLLPLEEVDGNVEFNSTGPSVRANPPNKLKRKHSQEDFDSRSIARRLDFTS</sequence>
<feature type="compositionally biased region" description="Basic and acidic residues" evidence="14">
    <location>
        <begin position="1181"/>
        <end position="1198"/>
    </location>
</feature>
<keyword evidence="4" id="KW-0597">Phosphoprotein</keyword>
<comment type="caution">
    <text evidence="16">The sequence shown here is derived from an EMBL/GenBank/DDBJ whole genome shotgun (WGS) entry which is preliminary data.</text>
</comment>
<feature type="compositionally biased region" description="Polar residues" evidence="14">
    <location>
        <begin position="124"/>
        <end position="139"/>
    </location>
</feature>
<name>A0A2R6NT45_9APHY</name>
<keyword evidence="9" id="KW-0418">Kinase</keyword>